<organism evidence="8 9">
    <name type="scientific">Penelope pileata</name>
    <dbReference type="NCBI Taxonomy" id="1118817"/>
    <lineage>
        <taxon>Eukaryota</taxon>
        <taxon>Metazoa</taxon>
        <taxon>Chordata</taxon>
        <taxon>Craniata</taxon>
        <taxon>Vertebrata</taxon>
        <taxon>Euteleostomi</taxon>
        <taxon>Archelosauria</taxon>
        <taxon>Archosauria</taxon>
        <taxon>Dinosauria</taxon>
        <taxon>Saurischia</taxon>
        <taxon>Theropoda</taxon>
        <taxon>Coelurosauria</taxon>
        <taxon>Aves</taxon>
        <taxon>Neognathae</taxon>
        <taxon>Galloanserae</taxon>
        <taxon>Galliformes</taxon>
        <taxon>Cracidae</taxon>
        <taxon>Penelope</taxon>
    </lineage>
</organism>
<reference evidence="8" key="1">
    <citation type="submission" date="2019-09" db="EMBL/GenBank/DDBJ databases">
        <title>Bird 10,000 Genomes (B10K) Project - Family phase.</title>
        <authorList>
            <person name="Zhang G."/>
        </authorList>
    </citation>
    <scope>NUCLEOTIDE SEQUENCE</scope>
    <source>
        <strain evidence="8">B10K-DU-001-08</strain>
        <tissue evidence="8">Muscle</tissue>
    </source>
</reference>
<protein>
    <submittedName>
        <fullName evidence="8">AEN nuclease</fullName>
    </submittedName>
</protein>
<feature type="non-terminal residue" evidence="8">
    <location>
        <position position="1"/>
    </location>
</feature>
<evidence type="ECO:0000313" key="9">
    <source>
        <dbReference type="Proteomes" id="UP000613066"/>
    </source>
</evidence>
<proteinExistence type="predicted"/>
<feature type="region of interest" description="Disordered" evidence="6">
    <location>
        <begin position="1"/>
        <end position="78"/>
    </location>
</feature>
<feature type="non-terminal residue" evidence="8">
    <location>
        <position position="261"/>
    </location>
</feature>
<name>A0A851NJI4_9GALL</name>
<evidence type="ECO:0000259" key="7">
    <source>
        <dbReference type="SMART" id="SM00479"/>
    </source>
</evidence>
<dbReference type="EMBL" id="WBMW01002474">
    <property type="protein sequence ID" value="NXC42999.1"/>
    <property type="molecule type" value="Genomic_DNA"/>
</dbReference>
<feature type="domain" description="Exonuclease" evidence="7">
    <location>
        <begin position="82"/>
        <end position="248"/>
    </location>
</feature>
<evidence type="ECO:0000313" key="8">
    <source>
        <dbReference type="EMBL" id="NXC42999.1"/>
    </source>
</evidence>
<evidence type="ECO:0000256" key="5">
    <source>
        <dbReference type="ARBA" id="ARBA00023242"/>
    </source>
</evidence>
<feature type="compositionally biased region" description="Polar residues" evidence="6">
    <location>
        <begin position="57"/>
        <end position="73"/>
    </location>
</feature>
<comment type="caution">
    <text evidence="8">The sequence shown here is derived from an EMBL/GenBank/DDBJ whole genome shotgun (WGS) entry which is preliminary data.</text>
</comment>
<gene>
    <name evidence="8" type="primary">Aen</name>
    <name evidence="8" type="ORF">PENPIL_R10139</name>
</gene>
<dbReference type="SUPFAM" id="SSF53098">
    <property type="entry name" value="Ribonuclease H-like"/>
    <property type="match status" value="1"/>
</dbReference>
<dbReference type="InterPro" id="IPR036397">
    <property type="entry name" value="RNaseH_sf"/>
</dbReference>
<evidence type="ECO:0000256" key="4">
    <source>
        <dbReference type="ARBA" id="ARBA00022839"/>
    </source>
</evidence>
<evidence type="ECO:0000256" key="1">
    <source>
        <dbReference type="ARBA" id="ARBA00004123"/>
    </source>
</evidence>
<dbReference type="AlphaFoldDB" id="A0A851NJI4"/>
<dbReference type="SMART" id="SM00479">
    <property type="entry name" value="EXOIII"/>
    <property type="match status" value="1"/>
</dbReference>
<keyword evidence="5" id="KW-0539">Nucleus</keyword>
<dbReference type="GO" id="GO:0005730">
    <property type="term" value="C:nucleolus"/>
    <property type="evidence" value="ECO:0007669"/>
    <property type="project" value="UniProtKB-ARBA"/>
</dbReference>
<dbReference type="PANTHER" id="PTHR12801">
    <property type="entry name" value="RNA EXONUCLEASE REXO1 / RECO3 FAMILY MEMBER-RELATED"/>
    <property type="match status" value="1"/>
</dbReference>
<keyword evidence="4" id="KW-0269">Exonuclease</keyword>
<dbReference type="OrthoDB" id="16516at2759"/>
<dbReference type="GO" id="GO:0003676">
    <property type="term" value="F:nucleic acid binding"/>
    <property type="evidence" value="ECO:0007669"/>
    <property type="project" value="InterPro"/>
</dbReference>
<comment type="subcellular location">
    <subcellularLocation>
        <location evidence="1">Nucleus</location>
    </subcellularLocation>
</comment>
<dbReference type="InterPro" id="IPR012337">
    <property type="entry name" value="RNaseH-like_sf"/>
</dbReference>
<dbReference type="FunFam" id="3.30.420.10:FF:000007">
    <property type="entry name" value="Interferon-stimulated exonuclease gene 20"/>
    <property type="match status" value="1"/>
</dbReference>
<sequence>SKKRSRRHQRYMERRALLEQRGLLGPRPRSGTQGPPGGPNKVTPRCEKISKLGLSVPPSTSQDGITAHGSGTTMGVHPRPSKYVAIDCEMVGTGPRGRQSELARCSVVSYDGDVIYDKYVLPLLPVVDFRTRWSGITKRHMESAIPFQVAQAEILKILKDKIVVGHAVHNDFLALKYFHPRDRTRDTSRIPLLNQHAGLPAGASTSLKSLARLLLQKKIQVGCRGHSSVEDARTAMELYRLVEVPWEAELARSHPPRPPSP</sequence>
<dbReference type="Pfam" id="PF00929">
    <property type="entry name" value="RNase_T"/>
    <property type="match status" value="1"/>
</dbReference>
<evidence type="ECO:0000256" key="6">
    <source>
        <dbReference type="SAM" id="MobiDB-lite"/>
    </source>
</evidence>
<dbReference type="InterPro" id="IPR047021">
    <property type="entry name" value="REXO1/3/4-like"/>
</dbReference>
<keyword evidence="3" id="KW-0378">Hydrolase</keyword>
<evidence type="ECO:0000256" key="3">
    <source>
        <dbReference type="ARBA" id="ARBA00022801"/>
    </source>
</evidence>
<dbReference type="GO" id="GO:0004527">
    <property type="term" value="F:exonuclease activity"/>
    <property type="evidence" value="ECO:0007669"/>
    <property type="project" value="UniProtKB-KW"/>
</dbReference>
<dbReference type="InterPro" id="IPR013520">
    <property type="entry name" value="Ribonucl_H"/>
</dbReference>
<keyword evidence="9" id="KW-1185">Reference proteome</keyword>
<dbReference type="Proteomes" id="UP000613066">
    <property type="component" value="Unassembled WGS sequence"/>
</dbReference>
<keyword evidence="2" id="KW-0540">Nuclease</keyword>
<evidence type="ECO:0000256" key="2">
    <source>
        <dbReference type="ARBA" id="ARBA00022722"/>
    </source>
</evidence>
<dbReference type="PANTHER" id="PTHR12801:SF57">
    <property type="entry name" value="APOPTOSIS-ENHANCING NUCLEASE"/>
    <property type="match status" value="1"/>
</dbReference>
<dbReference type="Gene3D" id="3.30.420.10">
    <property type="entry name" value="Ribonuclease H-like superfamily/Ribonuclease H"/>
    <property type="match status" value="1"/>
</dbReference>
<accession>A0A851NJI4</accession>